<dbReference type="Pfam" id="PF00805">
    <property type="entry name" value="Pentapeptide"/>
    <property type="match status" value="1"/>
</dbReference>
<reference evidence="2" key="1">
    <citation type="journal article" date="2019" name="Int. J. Syst. Evol. Microbiol.">
        <title>The Global Catalogue of Microorganisms (GCM) 10K type strain sequencing project: providing services to taxonomists for standard genome sequencing and annotation.</title>
        <authorList>
            <consortium name="The Broad Institute Genomics Platform"/>
            <consortium name="The Broad Institute Genome Sequencing Center for Infectious Disease"/>
            <person name="Wu L."/>
            <person name="Ma J."/>
        </authorList>
    </citation>
    <scope>NUCLEOTIDE SEQUENCE [LARGE SCALE GENOMIC DNA]</scope>
    <source>
        <strain evidence="2">JCM 17066</strain>
    </source>
</reference>
<dbReference type="InterPro" id="IPR001646">
    <property type="entry name" value="5peptide_repeat"/>
</dbReference>
<keyword evidence="2" id="KW-1185">Reference proteome</keyword>
<sequence>MFFESQQFDTRLKKPFGWSDNVFRYCDFAHINAEGGDVDSVFVSCTFEKCDWYWGIFNLAVFVQVKFTNCTFRGTAFSGSKFIECEFVDCEFTLDNLNSECSFEDVVWYGCIQKNCKGLAIQNTSNGSTWR</sequence>
<dbReference type="Proteomes" id="UP001596045">
    <property type="component" value="Unassembled WGS sequence"/>
</dbReference>
<proteinExistence type="predicted"/>
<organism evidence="1 2">
    <name type="scientific">Paraherbaspirillum soli</name>
    <dbReference type="NCBI Taxonomy" id="631222"/>
    <lineage>
        <taxon>Bacteria</taxon>
        <taxon>Pseudomonadati</taxon>
        <taxon>Pseudomonadota</taxon>
        <taxon>Betaproteobacteria</taxon>
        <taxon>Burkholderiales</taxon>
        <taxon>Oxalobacteraceae</taxon>
        <taxon>Paraherbaspirillum</taxon>
    </lineage>
</organism>
<dbReference type="RefSeq" id="WP_378998905.1">
    <property type="nucleotide sequence ID" value="NZ_JBHSMT010000028.1"/>
</dbReference>
<gene>
    <name evidence="1" type="ORF">ACFPM8_16320</name>
</gene>
<dbReference type="SUPFAM" id="SSF141571">
    <property type="entry name" value="Pentapeptide repeat-like"/>
    <property type="match status" value="1"/>
</dbReference>
<evidence type="ECO:0000313" key="2">
    <source>
        <dbReference type="Proteomes" id="UP001596045"/>
    </source>
</evidence>
<name>A0ABW0MBD5_9BURK</name>
<protein>
    <submittedName>
        <fullName evidence="1">Pentapeptide repeat-containing protein</fullName>
    </submittedName>
</protein>
<dbReference type="EMBL" id="JBHSMT010000028">
    <property type="protein sequence ID" value="MFC5475528.1"/>
    <property type="molecule type" value="Genomic_DNA"/>
</dbReference>
<dbReference type="Gene3D" id="2.160.20.80">
    <property type="entry name" value="E3 ubiquitin-protein ligase SopA"/>
    <property type="match status" value="1"/>
</dbReference>
<accession>A0ABW0MBD5</accession>
<comment type="caution">
    <text evidence="1">The sequence shown here is derived from an EMBL/GenBank/DDBJ whole genome shotgun (WGS) entry which is preliminary data.</text>
</comment>
<evidence type="ECO:0000313" key="1">
    <source>
        <dbReference type="EMBL" id="MFC5475528.1"/>
    </source>
</evidence>